<sequence>MSLRSGGKFFYLKLRETGRILFSDKYLLYTNTVLTIGSSVLGDGLQQFSEITKKRQLVWDTRRSIHVGATGTFIGPFAHYWYHLLDWWLPGRTFKIIAKKLVADQFLCSPIVISSYLTVVTVLQNKSMEDIRKTLKEKGAKLYCMEWVIWPPAQVVNFYFLPTRYRVAFDSIISFFFDWYFSYTLFGKQHKIEESKHIDKEPF</sequence>
<reference evidence="7" key="2">
    <citation type="journal article" date="2021" name="Genome Biol. Evol.">
        <title>Developing a high-quality reference genome for a parasitic bivalve with doubly uniparental inheritance (Bivalvia: Unionida).</title>
        <authorList>
            <person name="Smith C.H."/>
        </authorList>
    </citation>
    <scope>NUCLEOTIDE SEQUENCE</scope>
    <source>
        <strain evidence="7">CHS0354</strain>
        <tissue evidence="7">Mantle</tissue>
    </source>
</reference>
<dbReference type="AlphaFoldDB" id="A0AAE0WDL8"/>
<comment type="subcellular location">
    <subcellularLocation>
        <location evidence="1">Membrane</location>
        <topology evidence="1">Multi-pass membrane protein</topology>
    </subcellularLocation>
</comment>
<evidence type="ECO:0000256" key="6">
    <source>
        <dbReference type="RuleBase" id="RU363053"/>
    </source>
</evidence>
<comment type="similarity">
    <text evidence="2 6">Belongs to the peroxisomal membrane protein PXMP2/4 family.</text>
</comment>
<keyword evidence="3 6" id="KW-0812">Transmembrane</keyword>
<dbReference type="GO" id="GO:0061668">
    <property type="term" value="P:mitochondrial ribosome assembly"/>
    <property type="evidence" value="ECO:0007669"/>
    <property type="project" value="TreeGrafter"/>
</dbReference>
<dbReference type="PANTHER" id="PTHR11266:SF8">
    <property type="entry name" value="MPV17-LIKE PROTEIN 2"/>
    <property type="match status" value="1"/>
</dbReference>
<evidence type="ECO:0000256" key="2">
    <source>
        <dbReference type="ARBA" id="ARBA00006824"/>
    </source>
</evidence>
<evidence type="ECO:0000313" key="7">
    <source>
        <dbReference type="EMBL" id="KAK3610334.1"/>
    </source>
</evidence>
<dbReference type="GO" id="GO:0016020">
    <property type="term" value="C:membrane"/>
    <property type="evidence" value="ECO:0007669"/>
    <property type="project" value="UniProtKB-SubCell"/>
</dbReference>
<dbReference type="EMBL" id="JAEAOA010001777">
    <property type="protein sequence ID" value="KAK3610334.1"/>
    <property type="molecule type" value="Genomic_DNA"/>
</dbReference>
<reference evidence="7" key="1">
    <citation type="journal article" date="2021" name="Genome Biol. Evol.">
        <title>A High-Quality Reference Genome for a Parasitic Bivalve with Doubly Uniparental Inheritance (Bivalvia: Unionida).</title>
        <authorList>
            <person name="Smith C.H."/>
        </authorList>
    </citation>
    <scope>NUCLEOTIDE SEQUENCE</scope>
    <source>
        <strain evidence="7">CHS0354</strain>
    </source>
</reference>
<keyword evidence="5 6" id="KW-0472">Membrane</keyword>
<keyword evidence="8" id="KW-1185">Reference proteome</keyword>
<gene>
    <name evidence="7" type="ORF">CHS0354_029804</name>
</gene>
<accession>A0AAE0WDL8</accession>
<protein>
    <recommendedName>
        <fullName evidence="9">Mpv17-like protein 2</fullName>
    </recommendedName>
</protein>
<proteinExistence type="inferred from homology"/>
<evidence type="ECO:0000313" key="8">
    <source>
        <dbReference type="Proteomes" id="UP001195483"/>
    </source>
</evidence>
<evidence type="ECO:0008006" key="9">
    <source>
        <dbReference type="Google" id="ProtNLM"/>
    </source>
</evidence>
<evidence type="ECO:0000256" key="3">
    <source>
        <dbReference type="ARBA" id="ARBA00022692"/>
    </source>
</evidence>
<dbReference type="GO" id="GO:0005739">
    <property type="term" value="C:mitochondrion"/>
    <property type="evidence" value="ECO:0007669"/>
    <property type="project" value="TreeGrafter"/>
</dbReference>
<evidence type="ECO:0000256" key="1">
    <source>
        <dbReference type="ARBA" id="ARBA00004141"/>
    </source>
</evidence>
<feature type="transmembrane region" description="Helical" evidence="6">
    <location>
        <begin position="65"/>
        <end position="82"/>
    </location>
</feature>
<feature type="transmembrane region" description="Helical" evidence="6">
    <location>
        <begin position="102"/>
        <end position="123"/>
    </location>
</feature>
<evidence type="ECO:0000256" key="5">
    <source>
        <dbReference type="ARBA" id="ARBA00023136"/>
    </source>
</evidence>
<keyword evidence="4 6" id="KW-1133">Transmembrane helix</keyword>
<dbReference type="PANTHER" id="PTHR11266">
    <property type="entry name" value="PEROXISOMAL MEMBRANE PROTEIN 2, PXMP2 MPV17"/>
    <property type="match status" value="1"/>
</dbReference>
<dbReference type="Proteomes" id="UP001195483">
    <property type="component" value="Unassembled WGS sequence"/>
</dbReference>
<comment type="caution">
    <text evidence="7">The sequence shown here is derived from an EMBL/GenBank/DDBJ whole genome shotgun (WGS) entry which is preliminary data.</text>
</comment>
<evidence type="ECO:0000256" key="4">
    <source>
        <dbReference type="ARBA" id="ARBA00022989"/>
    </source>
</evidence>
<organism evidence="7 8">
    <name type="scientific">Potamilus streckersoni</name>
    <dbReference type="NCBI Taxonomy" id="2493646"/>
    <lineage>
        <taxon>Eukaryota</taxon>
        <taxon>Metazoa</taxon>
        <taxon>Spiralia</taxon>
        <taxon>Lophotrochozoa</taxon>
        <taxon>Mollusca</taxon>
        <taxon>Bivalvia</taxon>
        <taxon>Autobranchia</taxon>
        <taxon>Heteroconchia</taxon>
        <taxon>Palaeoheterodonta</taxon>
        <taxon>Unionida</taxon>
        <taxon>Unionoidea</taxon>
        <taxon>Unionidae</taxon>
        <taxon>Ambleminae</taxon>
        <taxon>Lampsilini</taxon>
        <taxon>Potamilus</taxon>
    </lineage>
</organism>
<dbReference type="Pfam" id="PF04117">
    <property type="entry name" value="Mpv17_PMP22"/>
    <property type="match status" value="1"/>
</dbReference>
<dbReference type="InterPro" id="IPR007248">
    <property type="entry name" value="Mpv17_PMP22"/>
</dbReference>
<name>A0AAE0WDL8_9BIVA</name>
<reference evidence="7" key="3">
    <citation type="submission" date="2023-05" db="EMBL/GenBank/DDBJ databases">
        <authorList>
            <person name="Smith C.H."/>
        </authorList>
    </citation>
    <scope>NUCLEOTIDE SEQUENCE</scope>
    <source>
        <strain evidence="7">CHS0354</strain>
        <tissue evidence="7">Mantle</tissue>
    </source>
</reference>